<evidence type="ECO:0000256" key="1">
    <source>
        <dbReference type="ARBA" id="ARBA00004651"/>
    </source>
</evidence>
<evidence type="ECO:0000256" key="6">
    <source>
        <dbReference type="SAM" id="Phobius"/>
    </source>
</evidence>
<dbReference type="Pfam" id="PF01478">
    <property type="entry name" value="Peptidase_A24"/>
    <property type="match status" value="1"/>
</dbReference>
<dbReference type="GO" id="GO:0004190">
    <property type="term" value="F:aspartic-type endopeptidase activity"/>
    <property type="evidence" value="ECO:0007669"/>
    <property type="project" value="UniProtKB-EC"/>
</dbReference>
<dbReference type="EMBL" id="JACIEN010000002">
    <property type="protein sequence ID" value="MBB4017210.1"/>
    <property type="molecule type" value="Genomic_DNA"/>
</dbReference>
<keyword evidence="8" id="KW-0378">Hydrolase</keyword>
<dbReference type="Proteomes" id="UP000577362">
    <property type="component" value="Unassembled WGS sequence"/>
</dbReference>
<proteinExistence type="predicted"/>
<dbReference type="EC" id="3.4.23.43" evidence="8"/>
<comment type="caution">
    <text evidence="8">The sequence shown here is derived from an EMBL/GenBank/DDBJ whole genome shotgun (WGS) entry which is preliminary data.</text>
</comment>
<dbReference type="PANTHER" id="PTHR36506:SF1">
    <property type="entry name" value="PREFLAGELLIN PEPTIDASE"/>
    <property type="match status" value="1"/>
</dbReference>
<sequence>MTDIAILTLFPALMAFAAASDIATMTISNKVSLALVAGFFLVAFAAGLPLPVIGLHLAAGVLVLAITFALFAAGWIGGGDAKLTAATALWFGFGHLMPYLLVASLLGGLLTLVVLRLRKMPLPAFALGWGWAQRLHAANRGIPYGVALAGAALFVYPQTDIWQAALMVR</sequence>
<name>A0A840BW79_9HYPH</name>
<keyword evidence="3 6" id="KW-0812">Transmembrane</keyword>
<dbReference type="InterPro" id="IPR000045">
    <property type="entry name" value="Prepilin_IV_endopep_pep"/>
</dbReference>
<keyword evidence="5 6" id="KW-0472">Membrane</keyword>
<protein>
    <submittedName>
        <fullName evidence="8">Prepilin peptidase CpaA</fullName>
        <ecNumber evidence="8">3.4.23.43</ecNumber>
    </submittedName>
</protein>
<dbReference type="PANTHER" id="PTHR36506">
    <property type="entry name" value="PREFLAGELLIN PEPTIDASE"/>
    <property type="match status" value="1"/>
</dbReference>
<organism evidence="8 9">
    <name type="scientific">Chelatococcus caeni</name>
    <dbReference type="NCBI Taxonomy" id="1348468"/>
    <lineage>
        <taxon>Bacteria</taxon>
        <taxon>Pseudomonadati</taxon>
        <taxon>Pseudomonadota</taxon>
        <taxon>Alphaproteobacteria</taxon>
        <taxon>Hyphomicrobiales</taxon>
        <taxon>Chelatococcaceae</taxon>
        <taxon>Chelatococcus</taxon>
    </lineage>
</organism>
<dbReference type="AlphaFoldDB" id="A0A840BW79"/>
<evidence type="ECO:0000256" key="4">
    <source>
        <dbReference type="ARBA" id="ARBA00022989"/>
    </source>
</evidence>
<dbReference type="InterPro" id="IPR052218">
    <property type="entry name" value="Preflagellin_Peptidase"/>
</dbReference>
<gene>
    <name evidence="8" type="ORF">GGR16_002239</name>
</gene>
<reference evidence="8 9" key="1">
    <citation type="submission" date="2020-08" db="EMBL/GenBank/DDBJ databases">
        <title>Genomic Encyclopedia of Type Strains, Phase IV (KMG-IV): sequencing the most valuable type-strain genomes for metagenomic binning, comparative biology and taxonomic classification.</title>
        <authorList>
            <person name="Goeker M."/>
        </authorList>
    </citation>
    <scope>NUCLEOTIDE SEQUENCE [LARGE SCALE GENOMIC DNA]</scope>
    <source>
        <strain evidence="8 9">DSM 103737</strain>
    </source>
</reference>
<feature type="domain" description="Prepilin type IV endopeptidase peptidase" evidence="7">
    <location>
        <begin position="9"/>
        <end position="112"/>
    </location>
</feature>
<dbReference type="RefSeq" id="WP_183316624.1">
    <property type="nucleotide sequence ID" value="NZ_JACIEN010000002.1"/>
</dbReference>
<evidence type="ECO:0000256" key="2">
    <source>
        <dbReference type="ARBA" id="ARBA00022475"/>
    </source>
</evidence>
<keyword evidence="9" id="KW-1185">Reference proteome</keyword>
<feature type="transmembrane region" description="Helical" evidence="6">
    <location>
        <begin position="29"/>
        <end position="48"/>
    </location>
</feature>
<dbReference type="Gene3D" id="1.20.120.1220">
    <property type="match status" value="1"/>
</dbReference>
<evidence type="ECO:0000259" key="7">
    <source>
        <dbReference type="Pfam" id="PF01478"/>
    </source>
</evidence>
<evidence type="ECO:0000313" key="9">
    <source>
        <dbReference type="Proteomes" id="UP000577362"/>
    </source>
</evidence>
<keyword evidence="4 6" id="KW-1133">Transmembrane helix</keyword>
<accession>A0A840BW79</accession>
<comment type="subcellular location">
    <subcellularLocation>
        <location evidence="1">Cell membrane</location>
        <topology evidence="1">Multi-pass membrane protein</topology>
    </subcellularLocation>
</comment>
<evidence type="ECO:0000313" key="8">
    <source>
        <dbReference type="EMBL" id="MBB4017210.1"/>
    </source>
</evidence>
<evidence type="ECO:0000256" key="3">
    <source>
        <dbReference type="ARBA" id="ARBA00022692"/>
    </source>
</evidence>
<dbReference type="GO" id="GO:0005886">
    <property type="term" value="C:plasma membrane"/>
    <property type="evidence" value="ECO:0007669"/>
    <property type="project" value="UniProtKB-SubCell"/>
</dbReference>
<keyword evidence="2" id="KW-1003">Cell membrane</keyword>
<feature type="transmembrane region" description="Helical" evidence="6">
    <location>
        <begin position="96"/>
        <end position="115"/>
    </location>
</feature>
<evidence type="ECO:0000256" key="5">
    <source>
        <dbReference type="ARBA" id="ARBA00023136"/>
    </source>
</evidence>
<feature type="transmembrane region" description="Helical" evidence="6">
    <location>
        <begin position="55"/>
        <end position="76"/>
    </location>
</feature>